<dbReference type="AlphaFoldDB" id="A0A544UGD9"/>
<protein>
    <recommendedName>
        <fullName evidence="4">CHY-type domain-containing protein</fullName>
    </recommendedName>
</protein>
<proteinExistence type="predicted"/>
<comment type="caution">
    <text evidence="5">The sequence shown here is derived from an EMBL/GenBank/DDBJ whole genome shotgun (WGS) entry which is preliminary data.</text>
</comment>
<evidence type="ECO:0000256" key="1">
    <source>
        <dbReference type="ARBA" id="ARBA00022723"/>
    </source>
</evidence>
<dbReference type="PANTHER" id="PTHR28082">
    <property type="entry name" value="ZINC FINGER PROTEIN"/>
    <property type="match status" value="1"/>
</dbReference>
<name>A0A544UGD9_LYSSH</name>
<evidence type="ECO:0000313" key="5">
    <source>
        <dbReference type="EMBL" id="TQR31740.1"/>
    </source>
</evidence>
<dbReference type="GO" id="GO:0008270">
    <property type="term" value="F:zinc ion binding"/>
    <property type="evidence" value="ECO:0007669"/>
    <property type="project" value="UniProtKB-KW"/>
</dbReference>
<dbReference type="PANTHER" id="PTHR28082:SF1">
    <property type="entry name" value="HELPER OF TIM PROTEIN 13"/>
    <property type="match status" value="1"/>
</dbReference>
<organism evidence="5 6">
    <name type="scientific">Lysinibacillus sphaericus</name>
    <name type="common">Bacillus sphaericus</name>
    <dbReference type="NCBI Taxonomy" id="1421"/>
    <lineage>
        <taxon>Bacteria</taxon>
        <taxon>Bacillati</taxon>
        <taxon>Bacillota</taxon>
        <taxon>Bacilli</taxon>
        <taxon>Bacillales</taxon>
        <taxon>Bacillaceae</taxon>
        <taxon>Lysinibacillus</taxon>
    </lineage>
</organism>
<evidence type="ECO:0000313" key="6">
    <source>
        <dbReference type="Proteomes" id="UP000317944"/>
    </source>
</evidence>
<feature type="domain" description="CHY-type" evidence="4">
    <location>
        <begin position="7"/>
        <end position="87"/>
    </location>
</feature>
<keyword evidence="2" id="KW-0863">Zinc-finger</keyword>
<reference evidence="5 6" key="1">
    <citation type="submission" date="2018-03" db="EMBL/GenBank/DDBJ databases">
        <title>Aerobic endospore-forming bacteria genome sequencing and assembly.</title>
        <authorList>
            <person name="Cavalcante D.A."/>
            <person name="Driks A."/>
            <person name="Putonti C."/>
            <person name="De-Souza M.T."/>
        </authorList>
    </citation>
    <scope>NUCLEOTIDE SEQUENCE [LARGE SCALE GENOMIC DNA]</scope>
    <source>
        <strain evidence="5 6">SDF0037</strain>
    </source>
</reference>
<dbReference type="InterPro" id="IPR037274">
    <property type="entry name" value="Znf_CHY_sf"/>
</dbReference>
<dbReference type="SUPFAM" id="SSF161219">
    <property type="entry name" value="CHY zinc finger-like"/>
    <property type="match status" value="1"/>
</dbReference>
<dbReference type="PROSITE" id="PS51266">
    <property type="entry name" value="ZF_CHY"/>
    <property type="match status" value="1"/>
</dbReference>
<dbReference type="InterPro" id="IPR016694">
    <property type="entry name" value="UCP017292"/>
</dbReference>
<dbReference type="InterPro" id="IPR008913">
    <property type="entry name" value="Znf_CHY"/>
</dbReference>
<dbReference type="InterPro" id="IPR052604">
    <property type="entry name" value="Mito_Tim_assembly_helper"/>
</dbReference>
<dbReference type="Pfam" id="PF05495">
    <property type="entry name" value="zf-CHY"/>
    <property type="match status" value="1"/>
</dbReference>
<evidence type="ECO:0000256" key="2">
    <source>
        <dbReference type="ARBA" id="ARBA00022771"/>
    </source>
</evidence>
<dbReference type="EMBL" id="SADV01000010">
    <property type="protein sequence ID" value="TQR31740.1"/>
    <property type="molecule type" value="Genomic_DNA"/>
</dbReference>
<accession>A0A544UGD9</accession>
<dbReference type="Proteomes" id="UP000317944">
    <property type="component" value="Unassembled WGS sequence"/>
</dbReference>
<evidence type="ECO:0000259" key="4">
    <source>
        <dbReference type="PROSITE" id="PS51266"/>
    </source>
</evidence>
<gene>
    <name evidence="5" type="ORF">C7Y47_14070</name>
</gene>
<sequence length="112" mass="13427">MKILGNVIDDQGRCKHYFKKQDTISIKFKCCGEYYPCYKCHEENSNHKIQPWKKEDFHEKAIFCGVCKSELTIHEYMNHTNCKHCHTLFNPNCNKHFHIYFETDNNNPTCTF</sequence>
<dbReference type="OrthoDB" id="882119at2"/>
<keyword evidence="1" id="KW-0479">Metal-binding</keyword>
<dbReference type="RefSeq" id="WP_142509344.1">
    <property type="nucleotide sequence ID" value="NZ_SADV01000010.1"/>
</dbReference>
<dbReference type="PIRSF" id="PIRSF017292">
    <property type="entry name" value="UCP017292_Znf_CHY"/>
    <property type="match status" value="1"/>
</dbReference>
<dbReference type="GO" id="GO:0045041">
    <property type="term" value="P:protein import into mitochondrial intermembrane space"/>
    <property type="evidence" value="ECO:0007669"/>
    <property type="project" value="TreeGrafter"/>
</dbReference>
<keyword evidence="3" id="KW-0862">Zinc</keyword>
<evidence type="ECO:0000256" key="3">
    <source>
        <dbReference type="ARBA" id="ARBA00022833"/>
    </source>
</evidence>